<dbReference type="InterPro" id="IPR012871">
    <property type="entry name" value="DUF1668_ORYSA"/>
</dbReference>
<feature type="region of interest" description="Disordered" evidence="1">
    <location>
        <begin position="86"/>
        <end position="107"/>
    </location>
</feature>
<evidence type="ECO:0000313" key="3">
    <source>
        <dbReference type="Proteomes" id="UP000095767"/>
    </source>
</evidence>
<proteinExistence type="predicted"/>
<name>A0A1E5V6S4_9POAL</name>
<protein>
    <submittedName>
        <fullName evidence="2">Uncharacterized protein</fullName>
    </submittedName>
</protein>
<accession>A0A1E5V6S4</accession>
<evidence type="ECO:0000313" key="2">
    <source>
        <dbReference type="EMBL" id="OEL20866.1"/>
    </source>
</evidence>
<dbReference type="Proteomes" id="UP000095767">
    <property type="component" value="Unassembled WGS sequence"/>
</dbReference>
<evidence type="ECO:0000256" key="1">
    <source>
        <dbReference type="SAM" id="MobiDB-lite"/>
    </source>
</evidence>
<comment type="caution">
    <text evidence="2">The sequence shown here is derived from an EMBL/GenBank/DDBJ whole genome shotgun (WGS) entry which is preliminary data.</text>
</comment>
<gene>
    <name evidence="2" type="ORF">BAE44_0018114</name>
</gene>
<dbReference type="AlphaFoldDB" id="A0A1E5V6S4"/>
<organism evidence="2 3">
    <name type="scientific">Dichanthelium oligosanthes</name>
    <dbReference type="NCBI Taxonomy" id="888268"/>
    <lineage>
        <taxon>Eukaryota</taxon>
        <taxon>Viridiplantae</taxon>
        <taxon>Streptophyta</taxon>
        <taxon>Embryophyta</taxon>
        <taxon>Tracheophyta</taxon>
        <taxon>Spermatophyta</taxon>
        <taxon>Magnoliopsida</taxon>
        <taxon>Liliopsida</taxon>
        <taxon>Poales</taxon>
        <taxon>Poaceae</taxon>
        <taxon>PACMAD clade</taxon>
        <taxon>Panicoideae</taxon>
        <taxon>Panicodae</taxon>
        <taxon>Paniceae</taxon>
        <taxon>Dichantheliinae</taxon>
        <taxon>Dichanthelium</taxon>
    </lineage>
</organism>
<dbReference type="EMBL" id="LWDX02049481">
    <property type="protein sequence ID" value="OEL20866.1"/>
    <property type="molecule type" value="Genomic_DNA"/>
</dbReference>
<keyword evidence="3" id="KW-1185">Reference proteome</keyword>
<dbReference type="Pfam" id="PF07893">
    <property type="entry name" value="DUF1668"/>
    <property type="match status" value="1"/>
</dbReference>
<sequence>MLSEGSKGRGLIDFMLFKNNGRDGEGKLQVVTIDHTSRALLCDPSLPPEVTPLPKVTPMLAPFSLTVGCSLYVMDAFPVPPNAAGEGHSFKSLSSGHRDSRHYKQWY</sequence>
<reference evidence="2 3" key="1">
    <citation type="submission" date="2016-09" db="EMBL/GenBank/DDBJ databases">
        <title>The draft genome of Dichanthelium oligosanthes: A C3 panicoid grass species.</title>
        <authorList>
            <person name="Studer A.J."/>
            <person name="Schnable J.C."/>
            <person name="Brutnell T.P."/>
        </authorList>
    </citation>
    <scope>NUCLEOTIDE SEQUENCE [LARGE SCALE GENOMIC DNA]</scope>
    <source>
        <strain evidence="3">cv. Kellogg 1175</strain>
        <tissue evidence="2">Leaf</tissue>
    </source>
</reference>